<evidence type="ECO:0000313" key="2">
    <source>
        <dbReference type="Proteomes" id="UP000177941"/>
    </source>
</evidence>
<reference evidence="1 2" key="1">
    <citation type="journal article" date="2016" name="Nat. Commun.">
        <title>Thousands of microbial genomes shed light on interconnected biogeochemical processes in an aquifer system.</title>
        <authorList>
            <person name="Anantharaman K."/>
            <person name="Brown C.T."/>
            <person name="Hug L.A."/>
            <person name="Sharon I."/>
            <person name="Castelle C.J."/>
            <person name="Probst A.J."/>
            <person name="Thomas B.C."/>
            <person name="Singh A."/>
            <person name="Wilkins M.J."/>
            <person name="Karaoz U."/>
            <person name="Brodie E.L."/>
            <person name="Williams K.H."/>
            <person name="Hubbard S.S."/>
            <person name="Banfield J.F."/>
        </authorList>
    </citation>
    <scope>NUCLEOTIDE SEQUENCE [LARGE SCALE GENOMIC DNA]</scope>
</reference>
<dbReference type="EMBL" id="MHHS01000032">
    <property type="protein sequence ID" value="OGY36594.1"/>
    <property type="molecule type" value="Genomic_DNA"/>
</dbReference>
<name>A0A1G1X9H5_9BACT</name>
<organism evidence="1 2">
    <name type="scientific">Candidatus Andersenbacteria bacterium RIFCSPHIGHO2_12_FULL_45_11b</name>
    <dbReference type="NCBI Taxonomy" id="1797282"/>
    <lineage>
        <taxon>Bacteria</taxon>
        <taxon>Candidatus Anderseniibacteriota</taxon>
    </lineage>
</organism>
<comment type="caution">
    <text evidence="1">The sequence shown here is derived from an EMBL/GenBank/DDBJ whole genome shotgun (WGS) entry which is preliminary data.</text>
</comment>
<protein>
    <submittedName>
        <fullName evidence="1">Uncharacterized protein</fullName>
    </submittedName>
</protein>
<accession>A0A1G1X9H5</accession>
<sequence length="182" mass="20839">MTRIKAPRIQGSAVQDLISSWPNASRKMASILIHSYGMPHEATQTMLIWHYNGPWKRTVLHREGVRHNVPHPHIDLLEQTVDAMIPTDKHDEIAAFDGSILLDKTRGEMTAFCENEHTNTLILNLAHEIAIEKKTIEQARDFMEKFEGPIHASWPNPYRDSLQFTPTILPNNQDTMVTQQPD</sequence>
<gene>
    <name evidence="1" type="ORF">A3E36_03320</name>
</gene>
<evidence type="ECO:0000313" key="1">
    <source>
        <dbReference type="EMBL" id="OGY36594.1"/>
    </source>
</evidence>
<dbReference type="AlphaFoldDB" id="A0A1G1X9H5"/>
<proteinExistence type="predicted"/>
<dbReference type="Proteomes" id="UP000177941">
    <property type="component" value="Unassembled WGS sequence"/>
</dbReference>